<organism evidence="1 2">
    <name type="scientific">Cyanistes caeruleus</name>
    <name type="common">Eurasian blue tit</name>
    <name type="synonym">Parus caeruleus</name>
    <dbReference type="NCBI Taxonomy" id="156563"/>
    <lineage>
        <taxon>Eukaryota</taxon>
        <taxon>Metazoa</taxon>
        <taxon>Chordata</taxon>
        <taxon>Craniata</taxon>
        <taxon>Vertebrata</taxon>
        <taxon>Euteleostomi</taxon>
        <taxon>Archelosauria</taxon>
        <taxon>Archosauria</taxon>
        <taxon>Dinosauria</taxon>
        <taxon>Saurischia</taxon>
        <taxon>Theropoda</taxon>
        <taxon>Coelurosauria</taxon>
        <taxon>Aves</taxon>
        <taxon>Neognathae</taxon>
        <taxon>Neoaves</taxon>
        <taxon>Telluraves</taxon>
        <taxon>Australaves</taxon>
        <taxon>Passeriformes</taxon>
        <taxon>Paridae</taxon>
        <taxon>Cyanistes</taxon>
    </lineage>
</organism>
<proteinExistence type="predicted"/>
<dbReference type="Proteomes" id="UP000694410">
    <property type="component" value="Unplaced"/>
</dbReference>
<dbReference type="AlphaFoldDB" id="A0A8C0UWH5"/>
<name>A0A8C0UWH5_CYACU</name>
<sequence length="80" mass="9156">GMDGSTGRGIKSTKVTRNRSFWVSNTSVKCIKTYKTCCQNPIERWSSLQSIRKIYNIQLVLVLINLCCALNCYFHNSLSY</sequence>
<evidence type="ECO:0000313" key="2">
    <source>
        <dbReference type="Proteomes" id="UP000694410"/>
    </source>
</evidence>
<dbReference type="Ensembl" id="ENSCCET00000023061.1">
    <property type="protein sequence ID" value="ENSCCEP00000014828.1"/>
    <property type="gene ID" value="ENSCCEG00000014121.1"/>
</dbReference>
<accession>A0A8C0UWH5</accession>
<reference evidence="1" key="2">
    <citation type="submission" date="2025-09" db="UniProtKB">
        <authorList>
            <consortium name="Ensembl"/>
        </authorList>
    </citation>
    <scope>IDENTIFICATION</scope>
</reference>
<reference evidence="1" key="1">
    <citation type="submission" date="2025-08" db="UniProtKB">
        <authorList>
            <consortium name="Ensembl"/>
        </authorList>
    </citation>
    <scope>IDENTIFICATION</scope>
</reference>
<keyword evidence="2" id="KW-1185">Reference proteome</keyword>
<protein>
    <submittedName>
        <fullName evidence="1">Uncharacterized protein</fullName>
    </submittedName>
</protein>
<evidence type="ECO:0000313" key="1">
    <source>
        <dbReference type="Ensembl" id="ENSCCEP00000014828.1"/>
    </source>
</evidence>